<feature type="signal peptide" evidence="2">
    <location>
        <begin position="1"/>
        <end position="31"/>
    </location>
</feature>
<proteinExistence type="predicted"/>
<reference evidence="4 5" key="1">
    <citation type="journal article" date="2023" name="Microbiol. Resour. Announc.">
        <title>Complete Genome Sequence of Mycobacterium wuenschmanii, a novel Nontuberculous Mycobacterium Isolated from a captive population of Amazon Milk Frogs.</title>
        <authorList>
            <person name="Hicks J."/>
            <person name="Zeineldin M."/>
            <person name="Ward H."/>
            <person name="Wuenschmann A."/>
            <person name="Camp P."/>
            <person name="Farrell D."/>
            <person name="Lehman K."/>
            <person name="Thacker T."/>
            <person name="Cuthbert E."/>
        </authorList>
    </citation>
    <scope>NUCLEOTIDE SEQUENCE [LARGE SCALE GENOMIC DNA]</scope>
    <source>
        <strain evidence="4 5">Wuenschmanii</strain>
    </source>
</reference>
<evidence type="ECO:0000256" key="1">
    <source>
        <dbReference type="SAM" id="MobiDB-lite"/>
    </source>
</evidence>
<keyword evidence="2" id="KW-0732">Signal</keyword>
<evidence type="ECO:0000259" key="3">
    <source>
        <dbReference type="Pfam" id="PF05305"/>
    </source>
</evidence>
<dbReference type="InterPro" id="IPR007969">
    <property type="entry name" value="DUF732"/>
</dbReference>
<dbReference type="Proteomes" id="UP001236585">
    <property type="component" value="Chromosome"/>
</dbReference>
<keyword evidence="5" id="KW-1185">Reference proteome</keyword>
<feature type="chain" id="PRO_5046134029" evidence="2">
    <location>
        <begin position="32"/>
        <end position="107"/>
    </location>
</feature>
<evidence type="ECO:0000256" key="2">
    <source>
        <dbReference type="SAM" id="SignalP"/>
    </source>
</evidence>
<protein>
    <submittedName>
        <fullName evidence="4">DUF732 domain-containing protein</fullName>
    </submittedName>
</protein>
<feature type="region of interest" description="Disordered" evidence="1">
    <location>
        <begin position="84"/>
        <end position="107"/>
    </location>
</feature>
<sequence length="107" mass="11645">MIRRQARNGIRVAAAAGLFVAVMIGAGPARADQAQDDQYFAALQQIYQGRSLDPAANIGNAHRICSHLANGDSFDKVVNDVRQADDNQESVEQTQREVQLAKSTYCP</sequence>
<dbReference type="RefSeq" id="WP_285184919.1">
    <property type="nucleotide sequence ID" value="NZ_CP126981.1"/>
</dbReference>
<evidence type="ECO:0000313" key="5">
    <source>
        <dbReference type="Proteomes" id="UP001236585"/>
    </source>
</evidence>
<gene>
    <name evidence="4" type="ORF">PT015_12915</name>
</gene>
<feature type="domain" description="DUF732" evidence="3">
    <location>
        <begin position="36"/>
        <end position="107"/>
    </location>
</feature>
<accession>A0ABY8VSD2</accession>
<evidence type="ECO:0000313" key="4">
    <source>
        <dbReference type="EMBL" id="WIM85851.1"/>
    </source>
</evidence>
<organism evidence="4 5">
    <name type="scientific">Candidatus Mycobacterium wuenschmannii</name>
    <dbReference type="NCBI Taxonomy" id="3027808"/>
    <lineage>
        <taxon>Bacteria</taxon>
        <taxon>Bacillati</taxon>
        <taxon>Actinomycetota</taxon>
        <taxon>Actinomycetes</taxon>
        <taxon>Mycobacteriales</taxon>
        <taxon>Mycobacteriaceae</taxon>
        <taxon>Mycobacterium</taxon>
    </lineage>
</organism>
<dbReference type="Pfam" id="PF05305">
    <property type="entry name" value="DUF732"/>
    <property type="match status" value="1"/>
</dbReference>
<name>A0ABY8VSD2_9MYCO</name>
<dbReference type="EMBL" id="CP126981">
    <property type="protein sequence ID" value="WIM85851.1"/>
    <property type="molecule type" value="Genomic_DNA"/>
</dbReference>